<evidence type="ECO:0000313" key="2">
    <source>
        <dbReference type="Proteomes" id="UP000469724"/>
    </source>
</evidence>
<evidence type="ECO:0000313" key="1">
    <source>
        <dbReference type="EMBL" id="NDY55796.1"/>
    </source>
</evidence>
<sequence length="89" mass="8476">MTGAPAGTAGPEITTVTVKCLATLAAFQPASGSAVRLSGAAPCVADLAAALGLPAAKITTILRNGAPATQDTPLADGDAVTFLPTLSGG</sequence>
<organism evidence="1 2">
    <name type="scientific">Desulfolutivibrio sulfodismutans</name>
    <dbReference type="NCBI Taxonomy" id="63561"/>
    <lineage>
        <taxon>Bacteria</taxon>
        <taxon>Pseudomonadati</taxon>
        <taxon>Thermodesulfobacteriota</taxon>
        <taxon>Desulfovibrionia</taxon>
        <taxon>Desulfovibrionales</taxon>
        <taxon>Desulfovibrionaceae</taxon>
        <taxon>Desulfolutivibrio</taxon>
    </lineage>
</organism>
<dbReference type="InterPro" id="IPR016155">
    <property type="entry name" value="Mopterin_synth/thiamin_S_b"/>
</dbReference>
<proteinExistence type="predicted"/>
<protein>
    <submittedName>
        <fullName evidence="1">MoaD/ThiS family protein</fullName>
    </submittedName>
</protein>
<dbReference type="SUPFAM" id="SSF54285">
    <property type="entry name" value="MoaD/ThiS"/>
    <property type="match status" value="1"/>
</dbReference>
<dbReference type="InterPro" id="IPR003749">
    <property type="entry name" value="ThiS/MoaD-like"/>
</dbReference>
<keyword evidence="2" id="KW-1185">Reference proteome</keyword>
<dbReference type="AlphaFoldDB" id="A0A7K3NHX2"/>
<dbReference type="Proteomes" id="UP000469724">
    <property type="component" value="Unassembled WGS sequence"/>
</dbReference>
<comment type="caution">
    <text evidence="1">The sequence shown here is derived from an EMBL/GenBank/DDBJ whole genome shotgun (WGS) entry which is preliminary data.</text>
</comment>
<gene>
    <name evidence="1" type="ORF">G3N56_03440</name>
</gene>
<dbReference type="Pfam" id="PF02597">
    <property type="entry name" value="ThiS"/>
    <property type="match status" value="1"/>
</dbReference>
<accession>A0A7K3NHX2</accession>
<reference evidence="1 2" key="1">
    <citation type="submission" date="2020-02" db="EMBL/GenBank/DDBJ databases">
        <title>Comparative genomics of sulfur disproportionating microorganisms.</title>
        <authorList>
            <person name="Ward L.M."/>
            <person name="Bertran E."/>
            <person name="Johnston D.T."/>
        </authorList>
    </citation>
    <scope>NUCLEOTIDE SEQUENCE [LARGE SCALE GENOMIC DNA]</scope>
    <source>
        <strain evidence="1 2">DSM 3696</strain>
    </source>
</reference>
<dbReference type="Gene3D" id="3.10.20.30">
    <property type="match status" value="1"/>
</dbReference>
<name>A0A7K3NHX2_9BACT</name>
<dbReference type="RefSeq" id="WP_163300849.1">
    <property type="nucleotide sequence ID" value="NZ_JAAGRQ010000009.1"/>
</dbReference>
<dbReference type="EMBL" id="JAAGRQ010000009">
    <property type="protein sequence ID" value="NDY55796.1"/>
    <property type="molecule type" value="Genomic_DNA"/>
</dbReference>
<dbReference type="InterPro" id="IPR012675">
    <property type="entry name" value="Beta-grasp_dom_sf"/>
</dbReference>